<dbReference type="KEGG" id="uli:ETAA1_48100"/>
<comment type="subcellular location">
    <subcellularLocation>
        <location evidence="1">Cell membrane</location>
        <topology evidence="1">Single-pass membrane protein</topology>
    </subcellularLocation>
    <subcellularLocation>
        <location evidence="7">Cell membrane</location>
        <topology evidence="7">Single-pass type II membrane protein</topology>
    </subcellularLocation>
</comment>
<keyword evidence="5" id="KW-1133">Transmembrane helix</keyword>
<dbReference type="GO" id="GO:0022857">
    <property type="term" value="F:transmembrane transporter activity"/>
    <property type="evidence" value="ECO:0007669"/>
    <property type="project" value="InterPro"/>
</dbReference>
<dbReference type="GO" id="GO:0005886">
    <property type="term" value="C:plasma membrane"/>
    <property type="evidence" value="ECO:0007669"/>
    <property type="project" value="UniProtKB-SubCell"/>
</dbReference>
<dbReference type="InterPro" id="IPR003400">
    <property type="entry name" value="ExbD"/>
</dbReference>
<gene>
    <name evidence="8" type="ORF">ETAA1_48100</name>
</gene>
<reference evidence="8 9" key="1">
    <citation type="submission" date="2019-02" db="EMBL/GenBank/DDBJ databases">
        <title>Deep-cultivation of Planctomycetes and their phenomic and genomic characterization uncovers novel biology.</title>
        <authorList>
            <person name="Wiegand S."/>
            <person name="Jogler M."/>
            <person name="Boedeker C."/>
            <person name="Pinto D."/>
            <person name="Vollmers J."/>
            <person name="Rivas-Marin E."/>
            <person name="Kohn T."/>
            <person name="Peeters S.H."/>
            <person name="Heuer A."/>
            <person name="Rast P."/>
            <person name="Oberbeckmann S."/>
            <person name="Bunk B."/>
            <person name="Jeske O."/>
            <person name="Meyerdierks A."/>
            <person name="Storesund J.E."/>
            <person name="Kallscheuer N."/>
            <person name="Luecker S."/>
            <person name="Lage O.M."/>
            <person name="Pohl T."/>
            <person name="Merkel B.J."/>
            <person name="Hornburger P."/>
            <person name="Mueller R.-W."/>
            <person name="Bruemmer F."/>
            <person name="Labrenz M."/>
            <person name="Spormann A.M."/>
            <person name="Op den Camp H."/>
            <person name="Overmann J."/>
            <person name="Amann R."/>
            <person name="Jetten M.S.M."/>
            <person name="Mascher T."/>
            <person name="Medema M.H."/>
            <person name="Devos D.P."/>
            <person name="Kaster A.-K."/>
            <person name="Ovreas L."/>
            <person name="Rohde M."/>
            <person name="Galperin M.Y."/>
            <person name="Jogler C."/>
        </authorList>
    </citation>
    <scope>NUCLEOTIDE SEQUENCE [LARGE SCALE GENOMIC DNA]</scope>
    <source>
        <strain evidence="8 9">ETA_A1</strain>
    </source>
</reference>
<keyword evidence="7" id="KW-0653">Protein transport</keyword>
<accession>A0A517XZ87</accession>
<sequence length="162" mass="17514">MSAKHKNVTEDVTVELPITPMLDMSFQLMAFFIFTFRPAPSEGQIAMSLPKEEGGGDAVPSATDDKPVTFVVTVDSGPNGTVGNMTIREKDGPPGGDAIGASFDRYGAELRKRRADLKGRPSKLTLEIGDGILHEYVVRLLDVARQAEFEDIAPIPANPKSR</sequence>
<protein>
    <submittedName>
        <fullName evidence="8">Biopolymer transport protein ExbD/TolR</fullName>
    </submittedName>
</protein>
<evidence type="ECO:0000256" key="3">
    <source>
        <dbReference type="ARBA" id="ARBA00022475"/>
    </source>
</evidence>
<name>A0A517XZ87_9BACT</name>
<keyword evidence="3" id="KW-1003">Cell membrane</keyword>
<evidence type="ECO:0000256" key="5">
    <source>
        <dbReference type="ARBA" id="ARBA00022989"/>
    </source>
</evidence>
<evidence type="ECO:0000256" key="6">
    <source>
        <dbReference type="ARBA" id="ARBA00023136"/>
    </source>
</evidence>
<dbReference type="Pfam" id="PF02472">
    <property type="entry name" value="ExbD"/>
    <property type="match status" value="1"/>
</dbReference>
<evidence type="ECO:0000313" key="9">
    <source>
        <dbReference type="Proteomes" id="UP000319576"/>
    </source>
</evidence>
<evidence type="ECO:0000256" key="2">
    <source>
        <dbReference type="ARBA" id="ARBA00005811"/>
    </source>
</evidence>
<keyword evidence="6" id="KW-0472">Membrane</keyword>
<dbReference type="AlphaFoldDB" id="A0A517XZ87"/>
<keyword evidence="9" id="KW-1185">Reference proteome</keyword>
<comment type="similarity">
    <text evidence="2 7">Belongs to the ExbD/TolR family.</text>
</comment>
<organism evidence="8 9">
    <name type="scientific">Urbifossiella limnaea</name>
    <dbReference type="NCBI Taxonomy" id="2528023"/>
    <lineage>
        <taxon>Bacteria</taxon>
        <taxon>Pseudomonadati</taxon>
        <taxon>Planctomycetota</taxon>
        <taxon>Planctomycetia</taxon>
        <taxon>Gemmatales</taxon>
        <taxon>Gemmataceae</taxon>
        <taxon>Urbifossiella</taxon>
    </lineage>
</organism>
<keyword evidence="4 7" id="KW-0812">Transmembrane</keyword>
<keyword evidence="7" id="KW-0813">Transport</keyword>
<dbReference type="EMBL" id="CP036273">
    <property type="protein sequence ID" value="QDU22822.1"/>
    <property type="molecule type" value="Genomic_DNA"/>
</dbReference>
<dbReference type="OrthoDB" id="9789920at2"/>
<proteinExistence type="inferred from homology"/>
<evidence type="ECO:0000256" key="1">
    <source>
        <dbReference type="ARBA" id="ARBA00004162"/>
    </source>
</evidence>
<dbReference type="GO" id="GO:0015031">
    <property type="term" value="P:protein transport"/>
    <property type="evidence" value="ECO:0007669"/>
    <property type="project" value="UniProtKB-KW"/>
</dbReference>
<dbReference type="RefSeq" id="WP_145242877.1">
    <property type="nucleotide sequence ID" value="NZ_CP036273.1"/>
</dbReference>
<evidence type="ECO:0000313" key="8">
    <source>
        <dbReference type="EMBL" id="QDU22822.1"/>
    </source>
</evidence>
<evidence type="ECO:0000256" key="4">
    <source>
        <dbReference type="ARBA" id="ARBA00022692"/>
    </source>
</evidence>
<dbReference type="Proteomes" id="UP000319576">
    <property type="component" value="Chromosome"/>
</dbReference>
<evidence type="ECO:0000256" key="7">
    <source>
        <dbReference type="RuleBase" id="RU003879"/>
    </source>
</evidence>